<feature type="compositionally biased region" description="Basic and acidic residues" evidence="5">
    <location>
        <begin position="255"/>
        <end position="270"/>
    </location>
</feature>
<dbReference type="InterPro" id="IPR009057">
    <property type="entry name" value="Homeodomain-like_sf"/>
</dbReference>
<dbReference type="CDD" id="cd00167">
    <property type="entry name" value="SANT"/>
    <property type="match status" value="3"/>
</dbReference>
<dbReference type="EMBL" id="CP001326">
    <property type="protein sequence ID" value="ACO63249.1"/>
    <property type="molecule type" value="Genomic_DNA"/>
</dbReference>
<name>C1E5F3_MICCC</name>
<feature type="domain" description="Myb-like" evidence="6">
    <location>
        <begin position="105"/>
        <end position="151"/>
    </location>
</feature>
<dbReference type="Pfam" id="PF00249">
    <property type="entry name" value="Myb_DNA-binding"/>
    <property type="match status" value="1"/>
</dbReference>
<evidence type="ECO:0000256" key="1">
    <source>
        <dbReference type="ARBA" id="ARBA00023015"/>
    </source>
</evidence>
<feature type="domain" description="HTH myb-type" evidence="7">
    <location>
        <begin position="54"/>
        <end position="108"/>
    </location>
</feature>
<keyword evidence="9" id="KW-1185">Reference proteome</keyword>
<dbReference type="GO" id="GO:0019185">
    <property type="term" value="C:snRNA-activating protein complex"/>
    <property type="evidence" value="ECO:0007669"/>
    <property type="project" value="TreeGrafter"/>
</dbReference>
<gene>
    <name evidence="8" type="ORF">MICPUN_108200</name>
</gene>
<dbReference type="InParanoid" id="C1E5F3"/>
<dbReference type="PROSITE" id="PS51294">
    <property type="entry name" value="HTH_MYB"/>
    <property type="match status" value="3"/>
</dbReference>
<evidence type="ECO:0000256" key="5">
    <source>
        <dbReference type="SAM" id="MobiDB-lite"/>
    </source>
</evidence>
<feature type="domain" description="Myb-like" evidence="6">
    <location>
        <begin position="3"/>
        <end position="53"/>
    </location>
</feature>
<evidence type="ECO:0000313" key="8">
    <source>
        <dbReference type="EMBL" id="ACO63249.1"/>
    </source>
</evidence>
<accession>C1E5F3</accession>
<dbReference type="InterPro" id="IPR051575">
    <property type="entry name" value="Myb-like_DNA-bd"/>
</dbReference>
<dbReference type="GO" id="GO:0000978">
    <property type="term" value="F:RNA polymerase II cis-regulatory region sequence-specific DNA binding"/>
    <property type="evidence" value="ECO:0007669"/>
    <property type="project" value="TreeGrafter"/>
</dbReference>
<dbReference type="Proteomes" id="UP000002009">
    <property type="component" value="Chromosome 5"/>
</dbReference>
<dbReference type="eggNOG" id="KOG0048">
    <property type="taxonomic scope" value="Eukaryota"/>
</dbReference>
<sequence length="421" mass="46381">MADLDLKGAPWTDAEDVQLSALQAKHGNRWAAVAAEMPGRTGQQCAQRWRHKVNPNIRKDKWTEAEDRQLQALVDTYGLRWADISRRMEGRTDQQCMGRWRRHLDPSVSRKQWSTKEDRKLAELRVRHGANWSAIAKTMKNRTAQQCRARWFQAHFTGHRYLDDSGALLSPRSADKAEREVEAAKAAAAAAGKTLRPNGVKAANNNNLNNILNNIKPLPEVDSASGSPEGRKKRRRDSSGSSQDEKLQRRNSGHLRRDGSGRFIPREDSLPHPFVTPPPTTPGVDDSVGLDVSTVPPPIRVKPAGLHRDPSLGLGRQVSLPPDIATLLRGEAQDTGRAAEPLAQFNSGDWGALLTGELGSVTAVLDQLGEAEMLGGRESIGKLESFGSLQMLTRQRSGNMLTRMGSCNDSFAQLITPELVK</sequence>
<reference evidence="8 9" key="1">
    <citation type="journal article" date="2009" name="Science">
        <title>Green evolution and dynamic adaptations revealed by genomes of the marine picoeukaryotes Micromonas.</title>
        <authorList>
            <person name="Worden A.Z."/>
            <person name="Lee J.H."/>
            <person name="Mock T."/>
            <person name="Rouze P."/>
            <person name="Simmons M.P."/>
            <person name="Aerts A.L."/>
            <person name="Allen A.E."/>
            <person name="Cuvelier M.L."/>
            <person name="Derelle E."/>
            <person name="Everett M.V."/>
            <person name="Foulon E."/>
            <person name="Grimwood J."/>
            <person name="Gundlach H."/>
            <person name="Henrissat B."/>
            <person name="Napoli C."/>
            <person name="McDonald S.M."/>
            <person name="Parker M.S."/>
            <person name="Rombauts S."/>
            <person name="Salamov A."/>
            <person name="Von Dassow P."/>
            <person name="Badger J.H."/>
            <person name="Coutinho P.M."/>
            <person name="Demir E."/>
            <person name="Dubchak I."/>
            <person name="Gentemann C."/>
            <person name="Eikrem W."/>
            <person name="Gready J.E."/>
            <person name="John U."/>
            <person name="Lanier W."/>
            <person name="Lindquist E.A."/>
            <person name="Lucas S."/>
            <person name="Mayer K.F."/>
            <person name="Moreau H."/>
            <person name="Not F."/>
            <person name="Otillar R."/>
            <person name="Panaud O."/>
            <person name="Pangilinan J."/>
            <person name="Paulsen I."/>
            <person name="Piegu B."/>
            <person name="Poliakov A."/>
            <person name="Robbens S."/>
            <person name="Schmutz J."/>
            <person name="Toulza E."/>
            <person name="Wyss T."/>
            <person name="Zelensky A."/>
            <person name="Zhou K."/>
            <person name="Armbrust E.V."/>
            <person name="Bhattacharya D."/>
            <person name="Goodenough U.W."/>
            <person name="Van de Peer Y."/>
            <person name="Grigoriev I.V."/>
        </authorList>
    </citation>
    <scope>NUCLEOTIDE SEQUENCE [LARGE SCALE GENOMIC DNA]</scope>
    <source>
        <strain evidence="9">RCC299 / NOUM17</strain>
    </source>
</reference>
<feature type="region of interest" description="Disordered" evidence="5">
    <location>
        <begin position="210"/>
        <end position="288"/>
    </location>
</feature>
<dbReference type="GO" id="GO:0042795">
    <property type="term" value="P:snRNA transcription by RNA polymerase II"/>
    <property type="evidence" value="ECO:0007669"/>
    <property type="project" value="TreeGrafter"/>
</dbReference>
<evidence type="ECO:0000259" key="6">
    <source>
        <dbReference type="PROSITE" id="PS50090"/>
    </source>
</evidence>
<evidence type="ECO:0000259" key="7">
    <source>
        <dbReference type="PROSITE" id="PS51294"/>
    </source>
</evidence>
<evidence type="ECO:0000256" key="4">
    <source>
        <dbReference type="ARBA" id="ARBA00023242"/>
    </source>
</evidence>
<evidence type="ECO:0000313" key="9">
    <source>
        <dbReference type="Proteomes" id="UP000002009"/>
    </source>
</evidence>
<dbReference type="PANTHER" id="PTHR46621:SF1">
    <property type="entry name" value="SNRNA-ACTIVATING PROTEIN COMPLEX SUBUNIT 4"/>
    <property type="match status" value="1"/>
</dbReference>
<feature type="domain" description="HTH myb-type" evidence="7">
    <location>
        <begin position="110"/>
        <end position="159"/>
    </location>
</feature>
<keyword evidence="2" id="KW-0238">DNA-binding</keyword>
<keyword evidence="3" id="KW-0804">Transcription</keyword>
<organism evidence="8 9">
    <name type="scientific">Micromonas commoda (strain RCC299 / NOUM17 / CCMP2709)</name>
    <name type="common">Picoplanktonic green alga</name>
    <dbReference type="NCBI Taxonomy" id="296587"/>
    <lineage>
        <taxon>Eukaryota</taxon>
        <taxon>Viridiplantae</taxon>
        <taxon>Chlorophyta</taxon>
        <taxon>Mamiellophyceae</taxon>
        <taxon>Mamiellales</taxon>
        <taxon>Mamiellaceae</taxon>
        <taxon>Micromonas</taxon>
    </lineage>
</organism>
<dbReference type="OMA" id="HGANWSA"/>
<evidence type="ECO:0000256" key="3">
    <source>
        <dbReference type="ARBA" id="ARBA00023163"/>
    </source>
</evidence>
<dbReference type="Pfam" id="PF13921">
    <property type="entry name" value="Myb_DNA-bind_6"/>
    <property type="match status" value="1"/>
</dbReference>
<keyword evidence="1" id="KW-0805">Transcription regulation</keyword>
<feature type="domain" description="Myb-like" evidence="6">
    <location>
        <begin position="54"/>
        <end position="104"/>
    </location>
</feature>
<keyword evidence="4" id="KW-0539">Nucleus</keyword>
<dbReference type="AlphaFoldDB" id="C1E5F3"/>
<feature type="domain" description="HTH myb-type" evidence="7">
    <location>
        <begin position="3"/>
        <end position="50"/>
    </location>
</feature>
<dbReference type="SUPFAM" id="SSF46689">
    <property type="entry name" value="Homeodomain-like"/>
    <property type="match status" value="2"/>
</dbReference>
<dbReference type="PROSITE" id="PS50090">
    <property type="entry name" value="MYB_LIKE"/>
    <property type="match status" value="3"/>
</dbReference>
<dbReference type="KEGG" id="mis:MICPUN_108200"/>
<dbReference type="Gene3D" id="1.10.10.60">
    <property type="entry name" value="Homeodomain-like"/>
    <property type="match status" value="3"/>
</dbReference>
<dbReference type="GO" id="GO:0042796">
    <property type="term" value="P:snRNA transcription by RNA polymerase III"/>
    <property type="evidence" value="ECO:0007669"/>
    <property type="project" value="TreeGrafter"/>
</dbReference>
<evidence type="ECO:0000256" key="2">
    <source>
        <dbReference type="ARBA" id="ARBA00023125"/>
    </source>
</evidence>
<dbReference type="PANTHER" id="PTHR46621">
    <property type="entry name" value="SNRNA-ACTIVATING PROTEIN COMPLEX SUBUNIT 4"/>
    <property type="match status" value="1"/>
</dbReference>
<dbReference type="InterPro" id="IPR001005">
    <property type="entry name" value="SANT/Myb"/>
</dbReference>
<dbReference type="GO" id="GO:0001006">
    <property type="term" value="F:RNA polymerase III type 3 promoter sequence-specific DNA binding"/>
    <property type="evidence" value="ECO:0007669"/>
    <property type="project" value="TreeGrafter"/>
</dbReference>
<dbReference type="GeneID" id="8243647"/>
<dbReference type="RefSeq" id="XP_002501991.1">
    <property type="nucleotide sequence ID" value="XM_002501945.1"/>
</dbReference>
<proteinExistence type="predicted"/>
<dbReference type="InterPro" id="IPR017930">
    <property type="entry name" value="Myb_dom"/>
</dbReference>
<dbReference type="SMART" id="SM00717">
    <property type="entry name" value="SANT"/>
    <property type="match status" value="3"/>
</dbReference>
<protein>
    <submittedName>
        <fullName evidence="8">Uncharacterized protein</fullName>
    </submittedName>
</protein>
<dbReference type="OrthoDB" id="544267at2759"/>